<organism evidence="1 2">
    <name type="scientific">Phyllobacterium pellucidum</name>
    <dbReference type="NCBI Taxonomy" id="2740464"/>
    <lineage>
        <taxon>Bacteria</taxon>
        <taxon>Pseudomonadati</taxon>
        <taxon>Pseudomonadota</taxon>
        <taxon>Alphaproteobacteria</taxon>
        <taxon>Hyphomicrobiales</taxon>
        <taxon>Phyllobacteriaceae</taxon>
        <taxon>Phyllobacterium</taxon>
    </lineage>
</organism>
<evidence type="ECO:0000313" key="2">
    <source>
        <dbReference type="Proteomes" id="UP000550508"/>
    </source>
</evidence>
<dbReference type="RefSeq" id="WP_113282019.1">
    <property type="nucleotide sequence ID" value="NZ_JABUMX010000001.1"/>
</dbReference>
<evidence type="ECO:0000313" key="1">
    <source>
        <dbReference type="EMBL" id="NTS30189.1"/>
    </source>
</evidence>
<accession>A0A849VN15</accession>
<name>A0A849VN15_9HYPH</name>
<reference evidence="1 2" key="1">
    <citation type="submission" date="2020-05" db="EMBL/GenBank/DDBJ databases">
        <authorList>
            <person name="Kim M.K."/>
        </authorList>
    </citation>
    <scope>NUCLEOTIDE SEQUENCE [LARGE SCALE GENOMIC DNA]</scope>
    <source>
        <strain evidence="1 2">BT25</strain>
    </source>
</reference>
<dbReference type="Pfam" id="PF06199">
    <property type="entry name" value="Phage_tail_2"/>
    <property type="match status" value="1"/>
</dbReference>
<dbReference type="EMBL" id="JABUMX010000001">
    <property type="protein sequence ID" value="NTS30189.1"/>
    <property type="molecule type" value="Genomic_DNA"/>
</dbReference>
<gene>
    <name evidence="1" type="ORF">HQ945_02885</name>
</gene>
<proteinExistence type="predicted"/>
<dbReference type="InterPro" id="IPR022344">
    <property type="entry name" value="GTA_major-tail"/>
</dbReference>
<dbReference type="NCBIfam" id="TIGR02126">
    <property type="entry name" value="phgtail_TP901_1"/>
    <property type="match status" value="1"/>
</dbReference>
<comment type="caution">
    <text evidence="1">The sequence shown here is derived from an EMBL/GenBank/DDBJ whole genome shotgun (WGS) entry which is preliminary data.</text>
</comment>
<sequence>MGAQRGKDILLKIANAAGSYITVAGMRSKRIAFNAEAVDVTDADAIGRWRELLGGSGVQRASIGGSGLFKDAQSDALIRQAFFDGTIANWQVVLPDFGILRGLFQIMALEYGGAHDGEVTFEIALESAGPVEFTEAAHA</sequence>
<keyword evidence="2" id="KW-1185">Reference proteome</keyword>
<dbReference type="InterPro" id="IPR011855">
    <property type="entry name" value="Phgtail_TP901_1"/>
</dbReference>
<dbReference type="Proteomes" id="UP000550508">
    <property type="component" value="Unassembled WGS sequence"/>
</dbReference>
<protein>
    <submittedName>
        <fullName evidence="1">Phage major tail protein, TP901-1 family</fullName>
    </submittedName>
</protein>
<dbReference type="PRINTS" id="PR01996">
    <property type="entry name" value="MTP1FAMILY"/>
</dbReference>
<dbReference type="AlphaFoldDB" id="A0A849VN15"/>